<dbReference type="SUPFAM" id="SSF52540">
    <property type="entry name" value="P-loop containing nucleoside triphosphate hydrolases"/>
    <property type="match status" value="1"/>
</dbReference>
<feature type="compositionally biased region" description="Basic and acidic residues" evidence="1">
    <location>
        <begin position="700"/>
        <end position="712"/>
    </location>
</feature>
<dbReference type="InterPro" id="IPR027417">
    <property type="entry name" value="P-loop_NTPase"/>
</dbReference>
<feature type="region of interest" description="Disordered" evidence="1">
    <location>
        <begin position="700"/>
        <end position="721"/>
    </location>
</feature>
<dbReference type="RefSeq" id="WP_190787542.1">
    <property type="nucleotide sequence ID" value="NZ_JACXLC010000001.1"/>
</dbReference>
<reference evidence="3 4" key="1">
    <citation type="submission" date="2020-09" db="EMBL/GenBank/DDBJ databases">
        <authorList>
            <person name="Yoon J.-W."/>
        </authorList>
    </citation>
    <scope>NUCLEOTIDE SEQUENCE [LARGE SCALE GENOMIC DNA]</scope>
    <source>
        <strain evidence="3 4">KMU-140</strain>
    </source>
</reference>
<accession>A0ABR8KRK0</accession>
<dbReference type="InterPro" id="IPR011335">
    <property type="entry name" value="Restrct_endonuc-II-like"/>
</dbReference>
<organism evidence="3 4">
    <name type="scientific">Erythrobacter rubeus</name>
    <dbReference type="NCBI Taxonomy" id="2760803"/>
    <lineage>
        <taxon>Bacteria</taxon>
        <taxon>Pseudomonadati</taxon>
        <taxon>Pseudomonadota</taxon>
        <taxon>Alphaproteobacteria</taxon>
        <taxon>Sphingomonadales</taxon>
        <taxon>Erythrobacteraceae</taxon>
        <taxon>Erythrobacter/Porphyrobacter group</taxon>
        <taxon>Erythrobacter</taxon>
    </lineage>
</organism>
<evidence type="ECO:0000313" key="3">
    <source>
        <dbReference type="EMBL" id="MBD2842047.1"/>
    </source>
</evidence>
<feature type="domain" description="PD-(D/E)XK endonuclease-like" evidence="2">
    <location>
        <begin position="726"/>
        <end position="974"/>
    </location>
</feature>
<dbReference type="EMBL" id="JACXLC010000001">
    <property type="protein sequence ID" value="MBD2842047.1"/>
    <property type="molecule type" value="Genomic_DNA"/>
</dbReference>
<keyword evidence="4" id="KW-1185">Reference proteome</keyword>
<evidence type="ECO:0000256" key="1">
    <source>
        <dbReference type="SAM" id="MobiDB-lite"/>
    </source>
</evidence>
<dbReference type="InterPro" id="IPR011604">
    <property type="entry name" value="PDDEXK-like_dom_sf"/>
</dbReference>
<dbReference type="SUPFAM" id="SSF52980">
    <property type="entry name" value="Restriction endonuclease-like"/>
    <property type="match status" value="1"/>
</dbReference>
<proteinExistence type="predicted"/>
<protein>
    <submittedName>
        <fullName evidence="3">PD-(D/E)XK nuclease family protein</fullName>
    </submittedName>
</protein>
<evidence type="ECO:0000259" key="2">
    <source>
        <dbReference type="Pfam" id="PF12705"/>
    </source>
</evidence>
<dbReference type="Gene3D" id="3.90.320.10">
    <property type="match status" value="1"/>
</dbReference>
<dbReference type="InterPro" id="IPR038726">
    <property type="entry name" value="PDDEXK_AddAB-type"/>
</dbReference>
<sequence length="1006" mass="110318">MGEKAEPAVYSIAAHRGFADALVAGLVPRYSERDLGLARLTLLVPSSRAARTISEALVRHSGETGILMPRMVTVGDLDLDEALGSLLDPLGASDIPPAVEPTQRWLELAKLIEIENAEAGRKPLTGSACLRQARDIARAMDRLLVEDVEPDALMSEPILDMLGDLSEHWRKSLRLFARVQARWLDRLREMGRVDAATRRNMLFERAARRWRDDPPASPIVAAGVTSASPALARMLRAIANLPDSAVILPDLDLSMSDEAWDELGRAGAPSEPGGQVFGKKDALTHPQYHLKLLIERMGIARAEVRQWHRTGVAAAPPARTHAISSLFLPPQASQSWITLYADKRRLSGIRMMTSATAEEEAQAIALLVREALEEPEKRVAVVTADRALARRVVQHLARWNIIADDSAGQPLSLTPAGRLFGLLGQLMSDGFDPAPLIGTLAHPLVKAGDVDERRAWLGALRRFERELRGPSPAPGLGPLREIASEAKVAEWWDETEQVLSALMLSDDTVPFADALDLLVGAAEALAADKVWAREDGRALSAMVDDLRLHARATDTRVAPSDIGNILRDCMDEIAVRPPYGGHPRVSIYGLLESRMARADLVICGGLNEGSWPQPPGADALLAPRVLRALGVPGAEFRIGLSAHDLAGAMGAPEVVLSRAGRDSEGPTLASRFWLRVEALLGEDLAAQHREKTVPAILPQIDRDPPRAADYEQPKPMPSADQRAVKISATALDRLLGDPYQFYAREILGLKQLDPLAADPFGDPALRGTLVHDILDQWHRARIDDPALALVPFAERQLREKQVHPLFWGLWRPRICAALEQFEQWVEVAAREGREVLATEIWGEMLFEGVKVMGIADRIDRLPDGTLAIVDYKTGGSPSAAQVEAGYALQLGVLGLIAREGSFDGEDGSVRGEASQFEYWSLAKNKGEFGYIDEPVKKGSKRSGLLPEKFLPEHERYLREAIAKYIHGSEPFTAKENPDYPGYTDYDQLMRLEEWIIRLTSTEEAAT</sequence>
<dbReference type="Pfam" id="PF12705">
    <property type="entry name" value="PDDEXK_1"/>
    <property type="match status" value="1"/>
</dbReference>
<evidence type="ECO:0000313" key="4">
    <source>
        <dbReference type="Proteomes" id="UP000635384"/>
    </source>
</evidence>
<comment type="caution">
    <text evidence="3">The sequence shown here is derived from an EMBL/GenBank/DDBJ whole genome shotgun (WGS) entry which is preliminary data.</text>
</comment>
<gene>
    <name evidence="3" type="ORF">IB285_07225</name>
</gene>
<dbReference type="Proteomes" id="UP000635384">
    <property type="component" value="Unassembled WGS sequence"/>
</dbReference>
<name>A0ABR8KRK0_9SPHN</name>